<proteinExistence type="predicted"/>
<dbReference type="InterPro" id="IPR036513">
    <property type="entry name" value="STAS_dom_sf"/>
</dbReference>
<sequence>MLTYDLKVDPETILVEFQGDIDTYAADLFYNGLYIIADHENRSFCLQFEHVEMIDPEGLEFILTMISKVTAKGNQVKVANLASDIHHVLLQRNARLCI</sequence>
<organism evidence="2 3">
    <name type="scientific">Fictibacillus iocasae</name>
    <dbReference type="NCBI Taxonomy" id="2715437"/>
    <lineage>
        <taxon>Bacteria</taxon>
        <taxon>Bacillati</taxon>
        <taxon>Bacillota</taxon>
        <taxon>Bacilli</taxon>
        <taxon>Bacillales</taxon>
        <taxon>Fictibacillaceae</taxon>
        <taxon>Fictibacillus</taxon>
    </lineage>
</organism>
<dbReference type="RefSeq" id="WP_379750556.1">
    <property type="nucleotide sequence ID" value="NZ_JBHTCP010000049.1"/>
</dbReference>
<name>A0ABW2NUH6_9BACL</name>
<protein>
    <submittedName>
        <fullName evidence="2">STAS domain-containing protein</fullName>
    </submittedName>
</protein>
<evidence type="ECO:0000313" key="3">
    <source>
        <dbReference type="Proteomes" id="UP001596549"/>
    </source>
</evidence>
<accession>A0ABW2NUH6</accession>
<comment type="caution">
    <text evidence="2">The sequence shown here is derived from an EMBL/GenBank/DDBJ whole genome shotgun (WGS) entry which is preliminary data.</text>
</comment>
<gene>
    <name evidence="2" type="ORF">ACFQPF_15225</name>
</gene>
<evidence type="ECO:0000313" key="2">
    <source>
        <dbReference type="EMBL" id="MFC7372990.1"/>
    </source>
</evidence>
<dbReference type="EMBL" id="JBHTCP010000049">
    <property type="protein sequence ID" value="MFC7372990.1"/>
    <property type="molecule type" value="Genomic_DNA"/>
</dbReference>
<feature type="domain" description="STAS" evidence="1">
    <location>
        <begin position="2"/>
        <end position="89"/>
    </location>
</feature>
<dbReference type="Gene3D" id="3.30.750.24">
    <property type="entry name" value="STAS domain"/>
    <property type="match status" value="1"/>
</dbReference>
<dbReference type="PROSITE" id="PS50801">
    <property type="entry name" value="STAS"/>
    <property type="match status" value="1"/>
</dbReference>
<dbReference type="SUPFAM" id="SSF52091">
    <property type="entry name" value="SpoIIaa-like"/>
    <property type="match status" value="1"/>
</dbReference>
<keyword evidence="3" id="KW-1185">Reference proteome</keyword>
<evidence type="ECO:0000259" key="1">
    <source>
        <dbReference type="PROSITE" id="PS50801"/>
    </source>
</evidence>
<dbReference type="Proteomes" id="UP001596549">
    <property type="component" value="Unassembled WGS sequence"/>
</dbReference>
<dbReference type="Pfam" id="PF01740">
    <property type="entry name" value="STAS"/>
    <property type="match status" value="1"/>
</dbReference>
<dbReference type="InterPro" id="IPR002645">
    <property type="entry name" value="STAS_dom"/>
</dbReference>
<reference evidence="3" key="1">
    <citation type="journal article" date="2019" name="Int. J. Syst. Evol. Microbiol.">
        <title>The Global Catalogue of Microorganisms (GCM) 10K type strain sequencing project: providing services to taxonomists for standard genome sequencing and annotation.</title>
        <authorList>
            <consortium name="The Broad Institute Genomics Platform"/>
            <consortium name="The Broad Institute Genome Sequencing Center for Infectious Disease"/>
            <person name="Wu L."/>
            <person name="Ma J."/>
        </authorList>
    </citation>
    <scope>NUCLEOTIDE SEQUENCE [LARGE SCALE GENOMIC DNA]</scope>
    <source>
        <strain evidence="3">NBRC 106396</strain>
    </source>
</reference>